<organism evidence="3 4">
    <name type="scientific">Streptomyces alfalfae</name>
    <dbReference type="NCBI Taxonomy" id="1642299"/>
    <lineage>
        <taxon>Bacteria</taxon>
        <taxon>Bacillati</taxon>
        <taxon>Actinomycetota</taxon>
        <taxon>Actinomycetes</taxon>
        <taxon>Kitasatosporales</taxon>
        <taxon>Streptomycetaceae</taxon>
        <taxon>Streptomyces</taxon>
    </lineage>
</organism>
<feature type="compositionally biased region" description="Low complexity" evidence="1">
    <location>
        <begin position="1"/>
        <end position="27"/>
    </location>
</feature>
<dbReference type="EMBL" id="CP065959">
    <property type="protein sequence ID" value="QQC89290.1"/>
    <property type="molecule type" value="Genomic_DNA"/>
</dbReference>
<dbReference type="AlphaFoldDB" id="A0A7T4PFG1"/>
<feature type="region of interest" description="Disordered" evidence="1">
    <location>
        <begin position="1"/>
        <end position="88"/>
    </location>
</feature>
<evidence type="ECO:0000313" key="3">
    <source>
        <dbReference type="EMBL" id="QQC89290.1"/>
    </source>
</evidence>
<feature type="region of interest" description="Disordered" evidence="1">
    <location>
        <begin position="111"/>
        <end position="160"/>
    </location>
</feature>
<accession>A0A7T4PFG1</accession>
<keyword evidence="2" id="KW-0472">Membrane</keyword>
<evidence type="ECO:0000256" key="1">
    <source>
        <dbReference type="SAM" id="MobiDB-lite"/>
    </source>
</evidence>
<evidence type="ECO:0000313" key="4">
    <source>
        <dbReference type="Proteomes" id="UP000596130"/>
    </source>
</evidence>
<keyword evidence="2" id="KW-0812">Transmembrane</keyword>
<feature type="compositionally biased region" description="Low complexity" evidence="1">
    <location>
        <begin position="53"/>
        <end position="73"/>
    </location>
</feature>
<proteinExistence type="predicted"/>
<reference evidence="3 4" key="1">
    <citation type="submission" date="2020-12" db="EMBL/GenBank/DDBJ databases">
        <title>Identification and biosynthesis of polyene macrolides produced by Streptomyces alfalfae Men-myco-93-63.</title>
        <authorList>
            <person name="Liu D."/>
            <person name="Li Y."/>
            <person name="Liu L."/>
            <person name="Han X."/>
            <person name="Shen F."/>
        </authorList>
    </citation>
    <scope>NUCLEOTIDE SEQUENCE [LARGE SCALE GENOMIC DNA]</scope>
    <source>
        <strain evidence="3 4">Men-myco-93-63</strain>
    </source>
</reference>
<name>A0A7T4PFG1_9ACTN</name>
<keyword evidence="2" id="KW-1133">Transmembrane helix</keyword>
<feature type="region of interest" description="Disordered" evidence="1">
    <location>
        <begin position="208"/>
        <end position="241"/>
    </location>
</feature>
<feature type="compositionally biased region" description="Low complexity" evidence="1">
    <location>
        <begin position="35"/>
        <end position="46"/>
    </location>
</feature>
<protein>
    <submittedName>
        <fullName evidence="3">Uncharacterized protein</fullName>
    </submittedName>
</protein>
<dbReference type="SUPFAM" id="SSF81995">
    <property type="entry name" value="beta-sandwich domain of Sec23/24"/>
    <property type="match status" value="1"/>
</dbReference>
<sequence>MSDNQPGPYGQQPQQPGPYGQQPQPGYGQPGQQGYGQPAQPGYGYPQQPPQQPGYNQPQQPGPYGQQPQAPYGQVPPPPPPSGGGKKKTGLVIGAVAVVAAIGVGAYFVLGGGGGSTSVEDDGAHKLVPPASVGEYKKGDNDSTPDDGPLGSGDTKDAEEVGIKNARTVAAAYQSGEVFKGGKQMSFQGMYGDIDDPERAVDDGFAKAGENAEKEAEESTGDSDEKFEFLGSPESVEPDGLDNAVLKCQTASIEDDGKKTELPVCIWSDHSTYGIVFGIDATAMLKGGDGIPTDDVAQFAADLREAARVKA</sequence>
<dbReference type="Proteomes" id="UP000596130">
    <property type="component" value="Chromosome"/>
</dbReference>
<dbReference type="RefSeq" id="WP_198502602.1">
    <property type="nucleotide sequence ID" value="NZ_CP065959.1"/>
</dbReference>
<evidence type="ECO:0000256" key="2">
    <source>
        <dbReference type="SAM" id="Phobius"/>
    </source>
</evidence>
<gene>
    <name evidence="3" type="ORF">I8755_13325</name>
</gene>
<feature type="transmembrane region" description="Helical" evidence="2">
    <location>
        <begin position="91"/>
        <end position="110"/>
    </location>
</feature>